<dbReference type="Proteomes" id="UP001243623">
    <property type="component" value="Chromosome"/>
</dbReference>
<evidence type="ECO:0000256" key="1">
    <source>
        <dbReference type="ARBA" id="ARBA00004635"/>
    </source>
</evidence>
<evidence type="ECO:0000256" key="3">
    <source>
        <dbReference type="ARBA" id="ARBA00023136"/>
    </source>
</evidence>
<evidence type="ECO:0000256" key="8">
    <source>
        <dbReference type="SAM" id="SignalP"/>
    </source>
</evidence>
<gene>
    <name evidence="9" type="ORF">P3F81_00875</name>
</gene>
<reference evidence="9" key="1">
    <citation type="submission" date="2023-03" db="EMBL/GenBank/DDBJ databases">
        <title>Selenobaculum gbiensis gen. nov. sp. nov., a new bacterium isolated from the gut microbiota of IBD patient.</title>
        <authorList>
            <person name="Yeo S."/>
            <person name="Park H."/>
            <person name="Huh C.S."/>
        </authorList>
    </citation>
    <scope>NUCLEOTIDE SEQUENCE</scope>
    <source>
        <strain evidence="9">ICN-92133</strain>
    </source>
</reference>
<evidence type="ECO:0000313" key="10">
    <source>
        <dbReference type="Proteomes" id="UP001243623"/>
    </source>
</evidence>
<evidence type="ECO:0000256" key="5">
    <source>
        <dbReference type="ARBA" id="ARBA00023288"/>
    </source>
</evidence>
<dbReference type="PROSITE" id="PS51257">
    <property type="entry name" value="PROKAR_LIPOPROTEIN"/>
    <property type="match status" value="1"/>
</dbReference>
<evidence type="ECO:0000256" key="6">
    <source>
        <dbReference type="PIRNR" id="PIRNR002854"/>
    </source>
</evidence>
<dbReference type="GO" id="GO:0016020">
    <property type="term" value="C:membrane"/>
    <property type="evidence" value="ECO:0007669"/>
    <property type="project" value="UniProtKB-SubCell"/>
</dbReference>
<feature type="lipid moiety-binding region" description="S-diacylglycerol cysteine" evidence="7">
    <location>
        <position position="21"/>
    </location>
</feature>
<evidence type="ECO:0000313" key="9">
    <source>
        <dbReference type="EMBL" id="WIW70910.1"/>
    </source>
</evidence>
<dbReference type="Pfam" id="PF03180">
    <property type="entry name" value="Lipoprotein_9"/>
    <property type="match status" value="1"/>
</dbReference>
<organism evidence="9 10">
    <name type="scientific">Selenobaculum gibii</name>
    <dbReference type="NCBI Taxonomy" id="3054208"/>
    <lineage>
        <taxon>Bacteria</taxon>
        <taxon>Bacillati</taxon>
        <taxon>Bacillota</taxon>
        <taxon>Negativicutes</taxon>
        <taxon>Selenomonadales</taxon>
        <taxon>Selenomonadaceae</taxon>
        <taxon>Selenobaculum</taxon>
    </lineage>
</organism>
<keyword evidence="5 6" id="KW-0449">Lipoprotein</keyword>
<accession>A0A9Y2EU13</accession>
<sequence length="272" mass="29366">MKKITLLLVSLLMVVMAVAGCGTNAPAADKAADNKVLKVGATAVPHAEILEVVKPILEKEGIKLEIVEFSDYVQPNLAVSDKELDANFFQHTPYLEKFCAERNLKLVNVAGVHLEPMGIYSKNIKNIADTKDGAKVGIPNDPTNGGRALALLANAGLITLKDGVGIHATVPDITANPKNLKINELEAAQLPRSLDDLDLAVINTNYALEANLVPEKDALFIERNDSPYVNILVARAGDENRPEIQKLAAALKSEEVKKFINEKYKGAILPAF</sequence>
<dbReference type="PIRSF" id="PIRSF002854">
    <property type="entry name" value="MetQ"/>
    <property type="match status" value="1"/>
</dbReference>
<dbReference type="KEGG" id="sgbi:P3F81_00875"/>
<keyword evidence="10" id="KW-1185">Reference proteome</keyword>
<keyword evidence="3" id="KW-0472">Membrane</keyword>
<dbReference type="InterPro" id="IPR004872">
    <property type="entry name" value="Lipoprotein_NlpA"/>
</dbReference>
<dbReference type="CDD" id="cd13597">
    <property type="entry name" value="PBP2_lipoprotein_Tp32"/>
    <property type="match status" value="1"/>
</dbReference>
<evidence type="ECO:0000256" key="2">
    <source>
        <dbReference type="ARBA" id="ARBA00022729"/>
    </source>
</evidence>
<dbReference type="EMBL" id="CP120678">
    <property type="protein sequence ID" value="WIW70910.1"/>
    <property type="molecule type" value="Genomic_DNA"/>
</dbReference>
<proteinExistence type="inferred from homology"/>
<dbReference type="AlphaFoldDB" id="A0A9Y2EU13"/>
<name>A0A9Y2EU13_9FIRM</name>
<evidence type="ECO:0000256" key="7">
    <source>
        <dbReference type="PIRSR" id="PIRSR002854-1"/>
    </source>
</evidence>
<dbReference type="PANTHER" id="PTHR30429">
    <property type="entry name" value="D-METHIONINE-BINDING LIPOPROTEIN METQ"/>
    <property type="match status" value="1"/>
</dbReference>
<feature type="chain" id="PRO_5040962892" description="Lipoprotein" evidence="8">
    <location>
        <begin position="20"/>
        <end position="272"/>
    </location>
</feature>
<comment type="subcellular location">
    <subcellularLocation>
        <location evidence="1">Membrane</location>
        <topology evidence="1">Lipid-anchor</topology>
    </subcellularLocation>
</comment>
<feature type="signal peptide" evidence="8">
    <location>
        <begin position="1"/>
        <end position="19"/>
    </location>
</feature>
<comment type="similarity">
    <text evidence="6">Belongs to the nlpA lipoprotein family.</text>
</comment>
<dbReference type="PANTHER" id="PTHR30429:SF0">
    <property type="entry name" value="METHIONINE-BINDING LIPOPROTEIN METQ"/>
    <property type="match status" value="1"/>
</dbReference>
<dbReference type="NCBIfam" id="TIGR00363">
    <property type="entry name" value="MetQ/NlpA family lipoprotein"/>
    <property type="match status" value="1"/>
</dbReference>
<dbReference type="SUPFAM" id="SSF53850">
    <property type="entry name" value="Periplasmic binding protein-like II"/>
    <property type="match status" value="1"/>
</dbReference>
<dbReference type="Gene3D" id="3.40.190.10">
    <property type="entry name" value="Periplasmic binding protein-like II"/>
    <property type="match status" value="2"/>
</dbReference>
<protein>
    <recommendedName>
        <fullName evidence="6">Lipoprotein</fullName>
    </recommendedName>
</protein>
<keyword evidence="2 8" id="KW-0732">Signal</keyword>
<evidence type="ECO:0000256" key="4">
    <source>
        <dbReference type="ARBA" id="ARBA00023139"/>
    </source>
</evidence>
<dbReference type="RefSeq" id="WP_147667241.1">
    <property type="nucleotide sequence ID" value="NZ_CP120678.1"/>
</dbReference>
<keyword evidence="4" id="KW-0564">Palmitate</keyword>